<organism evidence="1">
    <name type="scientific">Arundo donax</name>
    <name type="common">Giant reed</name>
    <name type="synonym">Donax arundinaceus</name>
    <dbReference type="NCBI Taxonomy" id="35708"/>
    <lineage>
        <taxon>Eukaryota</taxon>
        <taxon>Viridiplantae</taxon>
        <taxon>Streptophyta</taxon>
        <taxon>Embryophyta</taxon>
        <taxon>Tracheophyta</taxon>
        <taxon>Spermatophyta</taxon>
        <taxon>Magnoliopsida</taxon>
        <taxon>Liliopsida</taxon>
        <taxon>Poales</taxon>
        <taxon>Poaceae</taxon>
        <taxon>PACMAD clade</taxon>
        <taxon>Arundinoideae</taxon>
        <taxon>Arundineae</taxon>
        <taxon>Arundo</taxon>
    </lineage>
</organism>
<reference evidence="1" key="2">
    <citation type="journal article" date="2015" name="Data Brief">
        <title>Shoot transcriptome of the giant reed, Arundo donax.</title>
        <authorList>
            <person name="Barrero R.A."/>
            <person name="Guerrero F.D."/>
            <person name="Moolhuijzen P."/>
            <person name="Goolsby J.A."/>
            <person name="Tidwell J."/>
            <person name="Bellgard S.E."/>
            <person name="Bellgard M.I."/>
        </authorList>
    </citation>
    <scope>NUCLEOTIDE SEQUENCE</scope>
    <source>
        <tissue evidence="1">Shoot tissue taken approximately 20 cm above the soil surface</tissue>
    </source>
</reference>
<proteinExistence type="predicted"/>
<evidence type="ECO:0000313" key="1">
    <source>
        <dbReference type="EMBL" id="JAD83453.1"/>
    </source>
</evidence>
<name>A0A0A9D9U4_ARUDO</name>
<accession>A0A0A9D9U4</accession>
<reference evidence="1" key="1">
    <citation type="submission" date="2014-09" db="EMBL/GenBank/DDBJ databases">
        <authorList>
            <person name="Magalhaes I.L.F."/>
            <person name="Oliveira U."/>
            <person name="Santos F.R."/>
            <person name="Vidigal T.H.D.A."/>
            <person name="Brescovit A.D."/>
            <person name="Santos A.J."/>
        </authorList>
    </citation>
    <scope>NUCLEOTIDE SEQUENCE</scope>
    <source>
        <tissue evidence="1">Shoot tissue taken approximately 20 cm above the soil surface</tissue>
    </source>
</reference>
<sequence length="42" mass="4823">MRLCLSLVNRSVSLSFKILIDLLSETSYHFLVPSYPQAVHFP</sequence>
<protein>
    <submittedName>
        <fullName evidence="1">Uncharacterized protein</fullName>
    </submittedName>
</protein>
<dbReference type="EMBL" id="GBRH01214442">
    <property type="protein sequence ID" value="JAD83453.1"/>
    <property type="molecule type" value="Transcribed_RNA"/>
</dbReference>
<dbReference type="AlphaFoldDB" id="A0A0A9D9U4"/>